<dbReference type="InterPro" id="IPR023198">
    <property type="entry name" value="PGP-like_dom2"/>
</dbReference>
<dbReference type="PANTHER" id="PTHR43611">
    <property type="entry name" value="ALPHA-D-GLUCOSE 1-PHOSPHATE PHOSPHATASE"/>
    <property type="match status" value="1"/>
</dbReference>
<keyword evidence="1" id="KW-0378">Hydrolase</keyword>
<dbReference type="InterPro" id="IPR036412">
    <property type="entry name" value="HAD-like_sf"/>
</dbReference>
<dbReference type="SFLD" id="SFLDG01129">
    <property type="entry name" value="C1.5:_HAD__Beta-PGM__Phosphata"/>
    <property type="match status" value="1"/>
</dbReference>
<name>A0AAQ1GIK6_9BURK</name>
<dbReference type="Pfam" id="PF00702">
    <property type="entry name" value="Hydrolase"/>
    <property type="match status" value="1"/>
</dbReference>
<accession>A0AAQ1GIK6</accession>
<gene>
    <name evidence="1" type="ORF">SAMN05216550_11284</name>
</gene>
<dbReference type="InterPro" id="IPR023214">
    <property type="entry name" value="HAD_sf"/>
</dbReference>
<proteinExistence type="predicted"/>
<dbReference type="Gene3D" id="3.40.50.1000">
    <property type="entry name" value="HAD superfamily/HAD-like"/>
    <property type="match status" value="1"/>
</dbReference>
<evidence type="ECO:0000313" key="2">
    <source>
        <dbReference type="Proteomes" id="UP000183529"/>
    </source>
</evidence>
<dbReference type="Gene3D" id="1.10.150.240">
    <property type="entry name" value="Putative phosphatase, domain 2"/>
    <property type="match status" value="1"/>
</dbReference>
<dbReference type="CDD" id="cd02603">
    <property type="entry name" value="HAD_sEH-N_like"/>
    <property type="match status" value="1"/>
</dbReference>
<sequence length="218" mass="22849">MATKTSATATTAQSGNIGTVLFDMEGVLSHYDRDARAAHLAALTGTAPDAVRAAIWDSGLEARADAGELAPDAYLRALGELLGCAMDRATWLASRRASITPNDATLALAARAGERCRIAVLTNNGSLVTDHLDALNPPVARLFGGRVYGSAQFGAVKPAARTYLGCVEHLGALPHETLFIDDSDANVQGALDAGLHACLFVDTGTLEHDLRRFGVLHD</sequence>
<dbReference type="Proteomes" id="UP000183529">
    <property type="component" value="Unassembled WGS sequence"/>
</dbReference>
<dbReference type="NCBIfam" id="TIGR01509">
    <property type="entry name" value="HAD-SF-IA-v3"/>
    <property type="match status" value="1"/>
</dbReference>
<organism evidence="1 2">
    <name type="scientific">Paraburkholderia tropica</name>
    <dbReference type="NCBI Taxonomy" id="92647"/>
    <lineage>
        <taxon>Bacteria</taxon>
        <taxon>Pseudomonadati</taxon>
        <taxon>Pseudomonadota</taxon>
        <taxon>Betaproteobacteria</taxon>
        <taxon>Burkholderiales</taxon>
        <taxon>Burkholderiaceae</taxon>
        <taxon>Paraburkholderia</taxon>
    </lineage>
</organism>
<dbReference type="AlphaFoldDB" id="A0AAQ1GIK6"/>
<comment type="caution">
    <text evidence="1">The sequence shown here is derived from an EMBL/GenBank/DDBJ whole genome shotgun (WGS) entry which is preliminary data.</text>
</comment>
<evidence type="ECO:0000313" key="1">
    <source>
        <dbReference type="EMBL" id="SEJ98654.1"/>
    </source>
</evidence>
<dbReference type="GO" id="GO:0016787">
    <property type="term" value="F:hydrolase activity"/>
    <property type="evidence" value="ECO:0007669"/>
    <property type="project" value="UniProtKB-KW"/>
</dbReference>
<protein>
    <submittedName>
        <fullName evidence="1">Hydrolase of the HAD superfamily</fullName>
    </submittedName>
</protein>
<dbReference type="EMBL" id="FNZM01000012">
    <property type="protein sequence ID" value="SEJ98654.1"/>
    <property type="molecule type" value="Genomic_DNA"/>
</dbReference>
<dbReference type="PANTHER" id="PTHR43611:SF3">
    <property type="entry name" value="FLAVIN MONONUCLEOTIDE HYDROLASE 1, CHLOROPLATIC"/>
    <property type="match status" value="1"/>
</dbReference>
<reference evidence="1 2" key="1">
    <citation type="submission" date="2016-10" db="EMBL/GenBank/DDBJ databases">
        <authorList>
            <person name="Varghese N."/>
            <person name="Submissions S."/>
        </authorList>
    </citation>
    <scope>NUCLEOTIDE SEQUENCE [LARGE SCALE GENOMIC DNA]</scope>
    <source>
        <strain evidence="1 2">LMG 22274</strain>
    </source>
</reference>
<dbReference type="RefSeq" id="WP_074984951.1">
    <property type="nucleotide sequence ID" value="NZ_CADFGN010000004.1"/>
</dbReference>
<dbReference type="SFLD" id="SFLDS00003">
    <property type="entry name" value="Haloacid_Dehalogenase"/>
    <property type="match status" value="1"/>
</dbReference>
<dbReference type="SUPFAM" id="SSF56784">
    <property type="entry name" value="HAD-like"/>
    <property type="match status" value="1"/>
</dbReference>
<dbReference type="InterPro" id="IPR006439">
    <property type="entry name" value="HAD-SF_hydro_IA"/>
</dbReference>